<keyword evidence="12" id="KW-1185">Reference proteome</keyword>
<name>A0ABN6M8L4_9BACT</name>
<evidence type="ECO:0000256" key="2">
    <source>
        <dbReference type="ARBA" id="ARBA00010122"/>
    </source>
</evidence>
<feature type="domain" description="ACT" evidence="10">
    <location>
        <begin position="379"/>
        <end position="442"/>
    </location>
</feature>
<keyword evidence="4" id="KW-0547">Nucleotide-binding</keyword>
<keyword evidence="6" id="KW-0067">ATP-binding</keyword>
<dbReference type="InterPro" id="IPR001341">
    <property type="entry name" value="Asp_kinase"/>
</dbReference>
<dbReference type="InterPro" id="IPR001048">
    <property type="entry name" value="Asp/Glu/Uridylate_kinase"/>
</dbReference>
<evidence type="ECO:0000256" key="9">
    <source>
        <dbReference type="RuleBase" id="RU004249"/>
    </source>
</evidence>
<proteinExistence type="inferred from homology"/>
<dbReference type="InterPro" id="IPR045865">
    <property type="entry name" value="ACT-like_dom_sf"/>
</dbReference>
<dbReference type="Pfam" id="PF22468">
    <property type="entry name" value="ACT_9"/>
    <property type="match status" value="1"/>
</dbReference>
<comment type="pathway">
    <text evidence="9">Amino-acid biosynthesis; L-methionine biosynthesis via de novo pathway; L-homoserine from L-aspartate: step 1/3.</text>
</comment>
<dbReference type="SUPFAM" id="SSF55021">
    <property type="entry name" value="ACT-like"/>
    <property type="match status" value="2"/>
</dbReference>
<comment type="pathway">
    <text evidence="1 9">Amino-acid biosynthesis; L-lysine biosynthesis via DAP pathway; (S)-tetrahydrodipicolinate from L-aspartate: step 1/4.</text>
</comment>
<organism evidence="11 12">
    <name type="scientific">Desulfofustis limnaeus</name>
    <dbReference type="NCBI Taxonomy" id="2740163"/>
    <lineage>
        <taxon>Bacteria</taxon>
        <taxon>Pseudomonadati</taxon>
        <taxon>Thermodesulfobacteriota</taxon>
        <taxon>Desulfobulbia</taxon>
        <taxon>Desulfobulbales</taxon>
        <taxon>Desulfocapsaceae</taxon>
        <taxon>Desulfofustis</taxon>
    </lineage>
</organism>
<comment type="similarity">
    <text evidence="2 8">Belongs to the aspartokinase family.</text>
</comment>
<dbReference type="InterPro" id="IPR054352">
    <property type="entry name" value="ACT_Aspartokinase"/>
</dbReference>
<dbReference type="Proteomes" id="UP000830055">
    <property type="component" value="Chromosome"/>
</dbReference>
<evidence type="ECO:0000256" key="6">
    <source>
        <dbReference type="ARBA" id="ARBA00022840"/>
    </source>
</evidence>
<comment type="pathway">
    <text evidence="9">Amino-acid biosynthesis; L-threonine biosynthesis; L-threonine from L-aspartate: step 1/5.</text>
</comment>
<keyword evidence="5 8" id="KW-0418">Kinase</keyword>
<dbReference type="RefSeq" id="WP_284151654.1">
    <property type="nucleotide sequence ID" value="NZ_AP025516.1"/>
</dbReference>
<evidence type="ECO:0000259" key="10">
    <source>
        <dbReference type="PROSITE" id="PS51671"/>
    </source>
</evidence>
<reference evidence="11 12" key="1">
    <citation type="submission" date="2022-01" db="EMBL/GenBank/DDBJ databases">
        <title>Desulfofustis limnae sp. nov., a novel mesophilic sulfate-reducing bacterium isolated from marsh soil.</title>
        <authorList>
            <person name="Watanabe M."/>
            <person name="Takahashi A."/>
            <person name="Kojima H."/>
            <person name="Fukui M."/>
        </authorList>
    </citation>
    <scope>NUCLEOTIDE SEQUENCE [LARGE SCALE GENOMIC DNA]</scope>
    <source>
        <strain evidence="11 12">PPLL</strain>
    </source>
</reference>
<dbReference type="NCBIfam" id="NF006540">
    <property type="entry name" value="PRK09034.1"/>
    <property type="match status" value="1"/>
</dbReference>
<evidence type="ECO:0000256" key="7">
    <source>
        <dbReference type="ARBA" id="ARBA00047872"/>
    </source>
</evidence>
<keyword evidence="3 8" id="KW-0808">Transferase</keyword>
<dbReference type="PANTHER" id="PTHR21499:SF67">
    <property type="entry name" value="ASPARTOKINASE 3"/>
    <property type="match status" value="1"/>
</dbReference>
<dbReference type="PANTHER" id="PTHR21499">
    <property type="entry name" value="ASPARTATE KINASE"/>
    <property type="match status" value="1"/>
</dbReference>
<dbReference type="NCBIfam" id="TIGR00657">
    <property type="entry name" value="asp_kinases"/>
    <property type="match status" value="1"/>
</dbReference>
<accession>A0ABN6M8L4</accession>
<evidence type="ECO:0000256" key="4">
    <source>
        <dbReference type="ARBA" id="ARBA00022741"/>
    </source>
</evidence>
<keyword evidence="9" id="KW-0028">Amino-acid biosynthesis</keyword>
<evidence type="ECO:0000256" key="3">
    <source>
        <dbReference type="ARBA" id="ARBA00022679"/>
    </source>
</evidence>
<evidence type="ECO:0000256" key="5">
    <source>
        <dbReference type="ARBA" id="ARBA00022777"/>
    </source>
</evidence>
<dbReference type="EC" id="2.7.2.4" evidence="8"/>
<gene>
    <name evidence="11" type="ORF">DPPLL_26400</name>
</gene>
<dbReference type="PIRSF" id="PIRSF000726">
    <property type="entry name" value="Asp_kin"/>
    <property type="match status" value="1"/>
</dbReference>
<dbReference type="PROSITE" id="PS51671">
    <property type="entry name" value="ACT"/>
    <property type="match status" value="1"/>
</dbReference>
<dbReference type="EMBL" id="AP025516">
    <property type="protein sequence ID" value="BDD88275.1"/>
    <property type="molecule type" value="Genomic_DNA"/>
</dbReference>
<dbReference type="Gene3D" id="3.40.1160.10">
    <property type="entry name" value="Acetylglutamate kinase-like"/>
    <property type="match status" value="1"/>
</dbReference>
<evidence type="ECO:0000256" key="8">
    <source>
        <dbReference type="RuleBase" id="RU003448"/>
    </source>
</evidence>
<sequence>MDRITVKFGGSSVADADQFSKVAAIVKADPRRRIIVVSAPGRRHQDEPKITDLLYLCCDMAAMGTDIGEPFGIIQSRFTEIADALRLDSAVPELLDSFRQDLETGCSRDYAASRGEYFCARLMAEYLQAEFVDPADHIVIRPNGTVVPQTYQTLAARFRDQTQRYVMAGFYGRGQDGEVKTFSRGGSDISGAIAARAAGAILYENWTDTSGILMADPRIVGTPRCIDEISFREVREMSYMGASVFHDEAILPVREAAIPICIKNTNRPHDPGTRIVPRLSQQTLVSTEIAGISGKKPFTMISLEKTLMNKEVGFGYRLLGILRQYNISFEHCPSSIDSISVIIEASQLDGLEESVLDDIRRQLAPDHLSIEHDLALLAVVGEGMARTVGIAGKLFDALARAGINVRIINQGASEINIIIGVAEHDYEAAIRAIYAAFVPATP</sequence>
<dbReference type="InterPro" id="IPR005260">
    <property type="entry name" value="Asp_kin_monofn"/>
</dbReference>
<evidence type="ECO:0000313" key="12">
    <source>
        <dbReference type="Proteomes" id="UP000830055"/>
    </source>
</evidence>
<dbReference type="SUPFAM" id="SSF53633">
    <property type="entry name" value="Carbamate kinase-like"/>
    <property type="match status" value="1"/>
</dbReference>
<dbReference type="InterPro" id="IPR002912">
    <property type="entry name" value="ACT_dom"/>
</dbReference>
<dbReference type="Pfam" id="PF00696">
    <property type="entry name" value="AA_kinase"/>
    <property type="match status" value="1"/>
</dbReference>
<dbReference type="CDD" id="cd04916">
    <property type="entry name" value="ACT_AKiii-YclM-BS_2"/>
    <property type="match status" value="1"/>
</dbReference>
<comment type="catalytic activity">
    <reaction evidence="7 8">
        <text>L-aspartate + ATP = 4-phospho-L-aspartate + ADP</text>
        <dbReference type="Rhea" id="RHEA:23776"/>
        <dbReference type="ChEBI" id="CHEBI:29991"/>
        <dbReference type="ChEBI" id="CHEBI:30616"/>
        <dbReference type="ChEBI" id="CHEBI:57535"/>
        <dbReference type="ChEBI" id="CHEBI:456216"/>
        <dbReference type="EC" id="2.7.2.4"/>
    </reaction>
</comment>
<evidence type="ECO:0000313" key="11">
    <source>
        <dbReference type="EMBL" id="BDD88275.1"/>
    </source>
</evidence>
<dbReference type="Gene3D" id="3.30.2130.10">
    <property type="entry name" value="VC0802-like"/>
    <property type="match status" value="1"/>
</dbReference>
<evidence type="ECO:0000256" key="1">
    <source>
        <dbReference type="ARBA" id="ARBA00004766"/>
    </source>
</evidence>
<protein>
    <recommendedName>
        <fullName evidence="8">Aspartokinase</fullName>
        <ecNumber evidence="8">2.7.2.4</ecNumber>
    </recommendedName>
</protein>
<dbReference type="InterPro" id="IPR036393">
    <property type="entry name" value="AceGlu_kinase-like_sf"/>
</dbReference>